<dbReference type="Gene3D" id="3.30.70.330">
    <property type="match status" value="1"/>
</dbReference>
<feature type="compositionally biased region" description="Low complexity" evidence="5">
    <location>
        <begin position="196"/>
        <end position="206"/>
    </location>
</feature>
<dbReference type="PROSITE" id="PS00518">
    <property type="entry name" value="ZF_RING_1"/>
    <property type="match status" value="1"/>
</dbReference>
<dbReference type="EMBL" id="JBANRG010000032">
    <property type="protein sequence ID" value="KAK7451099.1"/>
    <property type="molecule type" value="Genomic_DNA"/>
</dbReference>
<evidence type="ECO:0000256" key="2">
    <source>
        <dbReference type="ARBA" id="ARBA00022771"/>
    </source>
</evidence>
<feature type="compositionally biased region" description="Polar residues" evidence="5">
    <location>
        <begin position="216"/>
        <end position="227"/>
    </location>
</feature>
<dbReference type="Proteomes" id="UP001498398">
    <property type="component" value="Unassembled WGS sequence"/>
</dbReference>
<dbReference type="Gene3D" id="3.30.40.10">
    <property type="entry name" value="Zinc/RING finger domain, C3HC4 (zinc finger)"/>
    <property type="match status" value="1"/>
</dbReference>
<feature type="region of interest" description="Disordered" evidence="5">
    <location>
        <begin position="589"/>
        <end position="612"/>
    </location>
</feature>
<evidence type="ECO:0000313" key="8">
    <source>
        <dbReference type="Proteomes" id="UP001498398"/>
    </source>
</evidence>
<keyword evidence="2 4" id="KW-0863">Zinc-finger</keyword>
<comment type="caution">
    <text evidence="7">The sequence shown here is derived from an EMBL/GenBank/DDBJ whole genome shotgun (WGS) entry which is preliminary data.</text>
</comment>
<evidence type="ECO:0000256" key="1">
    <source>
        <dbReference type="ARBA" id="ARBA00022723"/>
    </source>
</evidence>
<feature type="compositionally biased region" description="Acidic residues" evidence="5">
    <location>
        <begin position="899"/>
        <end position="918"/>
    </location>
</feature>
<dbReference type="InterPro" id="IPR017907">
    <property type="entry name" value="Znf_RING_CS"/>
</dbReference>
<feature type="compositionally biased region" description="Polar residues" evidence="5">
    <location>
        <begin position="373"/>
        <end position="400"/>
    </location>
</feature>
<feature type="domain" description="RING-type" evidence="6">
    <location>
        <begin position="470"/>
        <end position="514"/>
    </location>
</feature>
<feature type="compositionally biased region" description="Low complexity" evidence="5">
    <location>
        <begin position="878"/>
        <end position="887"/>
    </location>
</feature>
<feature type="region of interest" description="Disordered" evidence="5">
    <location>
        <begin position="157"/>
        <end position="229"/>
    </location>
</feature>
<dbReference type="SUPFAM" id="SSF57850">
    <property type="entry name" value="RING/U-box"/>
    <property type="match status" value="1"/>
</dbReference>
<keyword evidence="3" id="KW-0862">Zinc</keyword>
<evidence type="ECO:0000256" key="3">
    <source>
        <dbReference type="ARBA" id="ARBA00022833"/>
    </source>
</evidence>
<feature type="compositionally biased region" description="Polar residues" evidence="5">
    <location>
        <begin position="1"/>
        <end position="12"/>
    </location>
</feature>
<feature type="region of interest" description="Disordered" evidence="5">
    <location>
        <begin position="878"/>
        <end position="948"/>
    </location>
</feature>
<evidence type="ECO:0000313" key="7">
    <source>
        <dbReference type="EMBL" id="KAK7451099.1"/>
    </source>
</evidence>
<reference evidence="7 8" key="1">
    <citation type="submission" date="2024-01" db="EMBL/GenBank/DDBJ databases">
        <title>A draft genome for the cacao thread blight pathogen Marasmiellus scandens.</title>
        <authorList>
            <person name="Baruah I.K."/>
            <person name="Leung J."/>
            <person name="Bukari Y."/>
            <person name="Amoako-Attah I."/>
            <person name="Meinhardt L.W."/>
            <person name="Bailey B.A."/>
            <person name="Cohen S.P."/>
        </authorList>
    </citation>
    <scope>NUCLEOTIDE SEQUENCE [LARGE SCALE GENOMIC DNA]</scope>
    <source>
        <strain evidence="7 8">GH-19</strain>
    </source>
</reference>
<gene>
    <name evidence="7" type="ORF">VKT23_012775</name>
</gene>
<evidence type="ECO:0000259" key="6">
    <source>
        <dbReference type="PROSITE" id="PS50089"/>
    </source>
</evidence>
<evidence type="ECO:0000256" key="5">
    <source>
        <dbReference type="SAM" id="MobiDB-lite"/>
    </source>
</evidence>
<keyword evidence="8" id="KW-1185">Reference proteome</keyword>
<feature type="compositionally biased region" description="Basic and acidic residues" evidence="5">
    <location>
        <begin position="603"/>
        <end position="612"/>
    </location>
</feature>
<name>A0ABR1J557_9AGAR</name>
<feature type="region of interest" description="Disordered" evidence="5">
    <location>
        <begin position="1"/>
        <end position="34"/>
    </location>
</feature>
<proteinExistence type="predicted"/>
<dbReference type="InterPro" id="IPR001841">
    <property type="entry name" value="Znf_RING"/>
</dbReference>
<accession>A0ABR1J557</accession>
<feature type="region of interest" description="Disordered" evidence="5">
    <location>
        <begin position="373"/>
        <end position="450"/>
    </location>
</feature>
<keyword evidence="1" id="KW-0479">Metal-binding</keyword>
<protein>
    <recommendedName>
        <fullName evidence="6">RING-type domain-containing protein</fullName>
    </recommendedName>
</protein>
<feature type="compositionally biased region" description="Low complexity" evidence="5">
    <location>
        <begin position="411"/>
        <end position="423"/>
    </location>
</feature>
<evidence type="ECO:0000256" key="4">
    <source>
        <dbReference type="PROSITE-ProRule" id="PRU00175"/>
    </source>
</evidence>
<dbReference type="InterPro" id="IPR013083">
    <property type="entry name" value="Znf_RING/FYVE/PHD"/>
</dbReference>
<sequence>MTPATPQRATAKQSHHHSHSLSQSHFRSPMSPASPYTPLSLRSFASSTNPSPSILMTPGSFRQVSALASPPAVKRITFHSPQPAKLSSSIGHHEKSASVADIAPNWRCRATENGIRVSASAENSYLDETDISISEDHSGIVGEEALLPPPFLSTQRRRAMSQSHAGAHAPPMHPSNVPRTPVTRLLPPSSPVVRKTLSTLNSAATATPPPNRNLTQQLKLKGSQTDPPHTRRREAFGVVHAPSQNVPRNGDASFDLFDIDENDYEFEYHNQNQAHLDEQSLVFDQDDYELELEYPSIPVSRPARQLPLDYPNYPPGLGLGPQPSVHHPSSQMLPLFGQPTFSDPGILNSGVFVNSMNGRMVDSFERHWTQYQQQNQSHYDNPYSSRNGSVLQHQSHSQTHYGPVATRGQRLPSSSATLSPALSDYRSPSQSSFRGPDVGRAPLVSPTPSHSLSVVSTEVSSVIDRNPTSCSVCSRTQLDRLAILSPCGHPLCSSCLTSALNIVGEKDMTCVVAKCGKPVQDFSLKVISSNDPLEEKKTNTSRLDRVVTSEDEAAAKDFAAGLDSAFDFTETDFDLPFDVDGEFDIHVAGNMRASTPPPSSASRLRESVKSKDGKRGRAEALVVLRIDNVPWDITPPRIAAWLQQPIERVHVLLDRKGKTMSHSYIEVSGEEIAGAILRGEVQSLENGSFRKQPKMRGSILGNGRRARGVTITRSTQEELMAALFPSWQGTFDGVRPSLAGLTSERVVNTLETGLMTEGEVASLLYLIRSPDAHFLKVPSLPFYLLNNILRKFPADNDSMVFWTIGLRDVLFDVSFAAVQVLTNRIKEDTEKARSDSGNSYPPDLVENLIQAIFLCSAFTAEQTSKLRSFVDSSNADAADLSQSSTSSSDKEPSVQNGADADDEDEGDESDAEDEEEEELRTPSSVTVASADEGPAAENSVTQRRSPAMAAQVDVSELAREFGIEAHLVQALAARLNGMRQT</sequence>
<organism evidence="7 8">
    <name type="scientific">Marasmiellus scandens</name>
    <dbReference type="NCBI Taxonomy" id="2682957"/>
    <lineage>
        <taxon>Eukaryota</taxon>
        <taxon>Fungi</taxon>
        <taxon>Dikarya</taxon>
        <taxon>Basidiomycota</taxon>
        <taxon>Agaricomycotina</taxon>
        <taxon>Agaricomycetes</taxon>
        <taxon>Agaricomycetidae</taxon>
        <taxon>Agaricales</taxon>
        <taxon>Marasmiineae</taxon>
        <taxon>Omphalotaceae</taxon>
        <taxon>Marasmiellus</taxon>
    </lineage>
</organism>
<dbReference type="InterPro" id="IPR012677">
    <property type="entry name" value="Nucleotide-bd_a/b_plait_sf"/>
</dbReference>
<dbReference type="PROSITE" id="PS50089">
    <property type="entry name" value="ZF_RING_2"/>
    <property type="match status" value="1"/>
</dbReference>